<sequence length="181" mass="19545">MKFSILALATLASMALGLVVTDDPEQLEYLETPSTNHIFLAYAKIIPSLAAANIVTNAGALALKMGMKIPFVNSRDLSRPPTHEELLEGLRLVVQYSAESGRPWSKAVNPTLPMAAIKWVVGKSSNKPFTAEDLKLARRTVFNMYMAQTIAKNAETSKNAHIVLPDPVKTVTVTVGAAPTN</sequence>
<evidence type="ECO:0000313" key="2">
    <source>
        <dbReference type="EMBL" id="AOW02899.1"/>
    </source>
</evidence>
<dbReference type="EMBL" id="CP017555">
    <property type="protein sequence ID" value="AOW02899.1"/>
    <property type="molecule type" value="Genomic_DNA"/>
</dbReference>
<protein>
    <submittedName>
        <fullName evidence="2">Uncharacterized protein</fullName>
    </submittedName>
</protein>
<dbReference type="KEGG" id="yli:2909345"/>
<dbReference type="GeneID" id="2909345"/>
<evidence type="ECO:0000313" key="5">
    <source>
        <dbReference type="Proteomes" id="UP000256601"/>
    </source>
</evidence>
<evidence type="ECO:0000313" key="4">
    <source>
        <dbReference type="Proteomes" id="UP000182444"/>
    </source>
</evidence>
<accession>A0A1D8NB80</accession>
<dbReference type="AlphaFoldDB" id="A0A1D8NB80"/>
<name>A0A1D8NB80_YARLL</name>
<dbReference type="VEuPathDB" id="FungiDB:YALI1_C21083g"/>
<keyword evidence="1" id="KW-0732">Signal</keyword>
<evidence type="ECO:0000256" key="1">
    <source>
        <dbReference type="SAM" id="SignalP"/>
    </source>
</evidence>
<organism evidence="2 4">
    <name type="scientific">Yarrowia lipolytica</name>
    <name type="common">Candida lipolytica</name>
    <dbReference type="NCBI Taxonomy" id="4952"/>
    <lineage>
        <taxon>Eukaryota</taxon>
        <taxon>Fungi</taxon>
        <taxon>Dikarya</taxon>
        <taxon>Ascomycota</taxon>
        <taxon>Saccharomycotina</taxon>
        <taxon>Dipodascomycetes</taxon>
        <taxon>Dipodascales</taxon>
        <taxon>Dipodascales incertae sedis</taxon>
        <taxon>Yarrowia</taxon>
    </lineage>
</organism>
<feature type="chain" id="PRO_5036017809" evidence="1">
    <location>
        <begin position="18"/>
        <end position="181"/>
    </location>
</feature>
<reference evidence="2 4" key="1">
    <citation type="journal article" date="2016" name="PLoS ONE">
        <title>Sequence Assembly of Yarrowia lipolytica Strain W29/CLIB89 Shows Transposable Element Diversity.</title>
        <authorList>
            <person name="Magnan C."/>
            <person name="Yu J."/>
            <person name="Chang I."/>
            <person name="Jahn E."/>
            <person name="Kanomata Y."/>
            <person name="Wu J."/>
            <person name="Zeller M."/>
            <person name="Oakes M."/>
            <person name="Baldi P."/>
            <person name="Sandmeyer S."/>
        </authorList>
    </citation>
    <scope>NUCLEOTIDE SEQUENCE [LARGE SCALE GENOMIC DNA]</scope>
    <source>
        <strain evidence="2">CLIB89</strain>
        <strain evidence="4">CLIB89(W29)</strain>
    </source>
</reference>
<evidence type="ECO:0000313" key="3">
    <source>
        <dbReference type="EMBL" id="RDW22627.1"/>
    </source>
</evidence>
<dbReference type="EMBL" id="KZ859188">
    <property type="protein sequence ID" value="RDW22627.1"/>
    <property type="molecule type" value="Genomic_DNA"/>
</dbReference>
<dbReference type="VEuPathDB" id="FungiDB:YALI0_C15004g"/>
<gene>
    <name evidence="3" type="ORF">B0I71DRAFT_105184</name>
    <name evidence="2" type="ORF">YALI1_C21083g</name>
</gene>
<dbReference type="Proteomes" id="UP000182444">
    <property type="component" value="Chromosome 1C"/>
</dbReference>
<proteinExistence type="predicted"/>
<reference evidence="3 5" key="2">
    <citation type="submission" date="2018-07" db="EMBL/GenBank/DDBJ databases">
        <title>Draft Genome Assemblies for Five Robust Yarrowia lipolytica Strains Exhibiting High Lipid Production and Pentose Sugar Utilization and Sugar Alcohol Secretion from Undetoxified Lignocellulosic Biomass Hydrolysates.</title>
        <authorList>
            <consortium name="DOE Joint Genome Institute"/>
            <person name="Walker C."/>
            <person name="Ryu S."/>
            <person name="Na H."/>
            <person name="Zane M."/>
            <person name="LaButti K."/>
            <person name="Lipzen A."/>
            <person name="Haridas S."/>
            <person name="Barry K."/>
            <person name="Grigoriev I.V."/>
            <person name="Quarterman J."/>
            <person name="Slininger P."/>
            <person name="Dien B."/>
            <person name="Trinh C.T."/>
        </authorList>
    </citation>
    <scope>NUCLEOTIDE SEQUENCE [LARGE SCALE GENOMIC DNA]</scope>
    <source>
        <strain evidence="3 5">YB392</strain>
    </source>
</reference>
<dbReference type="Proteomes" id="UP000256601">
    <property type="component" value="Unassembled WGS sequence"/>
</dbReference>
<feature type="signal peptide" evidence="1">
    <location>
        <begin position="1"/>
        <end position="17"/>
    </location>
</feature>